<gene>
    <name evidence="2" type="ORF">E1I69_20285</name>
</gene>
<name>A0A4S3PLJ6_9BACI</name>
<sequence length="318" mass="36391">MKKFILVGVLFLFQLAYLSVDVFAEVTTEDLKKYTTQTGLTEDDLENYLAVYDLSLKDFENVNELVSYLGEPVNNETIQTLLTKHNLNEDELHHILGGFGESVEDYLFIKDLDTTVDFYLNHAEVLVEAERMLSEVGLTEDEIDGLFLHFLSLNDINLEEKMRSISSNLEQYFSYNNSEELSSEQQKELLVMYDNMIEVFELQPRYYLLKDGVREAITYNKLLEMNSLDGAELLVELYRANDEYLLDLKVSEEMLATDFIIERGEKLLTVATLATEMSIKVQGNKLPITASPFSNLLLIGTLFIFLGIGAVLVTRKYA</sequence>
<reference evidence="2 3" key="1">
    <citation type="journal article" date="2019" name="Indoor Air">
        <title>Impacts of indoor surface finishes on bacterial viability.</title>
        <authorList>
            <person name="Hu J."/>
            <person name="Maamar S.B."/>
            <person name="Glawe A.J."/>
            <person name="Gottel N."/>
            <person name="Gilbert J.A."/>
            <person name="Hartmann E.M."/>
        </authorList>
    </citation>
    <scope>NUCLEOTIDE SEQUENCE [LARGE SCALE GENOMIC DNA]</scope>
    <source>
        <strain evidence="2 3">AF060A6</strain>
    </source>
</reference>
<dbReference type="EMBL" id="SLUB01000056">
    <property type="protein sequence ID" value="THE10024.1"/>
    <property type="molecule type" value="Genomic_DNA"/>
</dbReference>
<proteinExistence type="predicted"/>
<organism evidence="2 3">
    <name type="scientific">Bacillus timonensis</name>
    <dbReference type="NCBI Taxonomy" id="1033734"/>
    <lineage>
        <taxon>Bacteria</taxon>
        <taxon>Bacillati</taxon>
        <taxon>Bacillota</taxon>
        <taxon>Bacilli</taxon>
        <taxon>Bacillales</taxon>
        <taxon>Bacillaceae</taxon>
        <taxon>Bacillus</taxon>
    </lineage>
</organism>
<feature type="transmembrane region" description="Helical" evidence="1">
    <location>
        <begin position="293"/>
        <end position="313"/>
    </location>
</feature>
<dbReference type="AlphaFoldDB" id="A0A4S3PLJ6"/>
<evidence type="ECO:0000256" key="1">
    <source>
        <dbReference type="SAM" id="Phobius"/>
    </source>
</evidence>
<keyword evidence="3" id="KW-1185">Reference proteome</keyword>
<dbReference type="InterPro" id="IPR030832">
    <property type="entry name" value="Acidic_LPXTA"/>
</dbReference>
<evidence type="ECO:0000313" key="2">
    <source>
        <dbReference type="EMBL" id="THE10024.1"/>
    </source>
</evidence>
<evidence type="ECO:0000313" key="3">
    <source>
        <dbReference type="Proteomes" id="UP000306477"/>
    </source>
</evidence>
<protein>
    <submittedName>
        <fullName evidence="2">Processed acidic surface protein</fullName>
    </submittedName>
</protein>
<keyword evidence="1" id="KW-1133">Transmembrane helix</keyword>
<keyword evidence="1" id="KW-0472">Membrane</keyword>
<dbReference type="OrthoDB" id="2718583at2"/>
<dbReference type="NCBIfam" id="TIGR04383">
    <property type="entry name" value="acidic_w_LPXTA"/>
    <property type="match status" value="1"/>
</dbReference>
<dbReference type="Proteomes" id="UP000306477">
    <property type="component" value="Unassembled WGS sequence"/>
</dbReference>
<dbReference type="RefSeq" id="WP_136381377.1">
    <property type="nucleotide sequence ID" value="NZ_SLUB01000056.1"/>
</dbReference>
<dbReference type="STRING" id="1033734.GCA_000285535_01632"/>
<comment type="caution">
    <text evidence="2">The sequence shown here is derived from an EMBL/GenBank/DDBJ whole genome shotgun (WGS) entry which is preliminary data.</text>
</comment>
<keyword evidence="1" id="KW-0812">Transmembrane</keyword>
<accession>A0A4S3PLJ6</accession>